<keyword evidence="9" id="KW-1185">Reference proteome</keyword>
<dbReference type="RefSeq" id="WP_320313204.1">
    <property type="nucleotide sequence ID" value="NZ_JAVIKH010000004.1"/>
</dbReference>
<dbReference type="InterPro" id="IPR004633">
    <property type="entry name" value="NaPi_cotrn-rel/YqeW-like"/>
</dbReference>
<dbReference type="InterPro" id="IPR026022">
    <property type="entry name" value="PhoU_dom"/>
</dbReference>
<keyword evidence="3 6" id="KW-0812">Transmembrane</keyword>
<proteinExistence type="predicted"/>
<dbReference type="NCBIfam" id="TIGR00704">
    <property type="entry name" value="NaPi_cotrn_rel"/>
    <property type="match status" value="1"/>
</dbReference>
<evidence type="ECO:0000256" key="3">
    <source>
        <dbReference type="ARBA" id="ARBA00022692"/>
    </source>
</evidence>
<dbReference type="PANTHER" id="PTHR10010:SF46">
    <property type="entry name" value="SODIUM-DEPENDENT PHOSPHATE TRANSPORT PROTEIN 2B"/>
    <property type="match status" value="1"/>
</dbReference>
<feature type="transmembrane region" description="Helical" evidence="6">
    <location>
        <begin position="6"/>
        <end position="24"/>
    </location>
</feature>
<feature type="transmembrane region" description="Helical" evidence="6">
    <location>
        <begin position="84"/>
        <end position="102"/>
    </location>
</feature>
<dbReference type="Pfam" id="PF02690">
    <property type="entry name" value="Na_Pi_cotrans"/>
    <property type="match status" value="2"/>
</dbReference>
<dbReference type="Pfam" id="PF01895">
    <property type="entry name" value="PhoU"/>
    <property type="match status" value="1"/>
</dbReference>
<dbReference type="InterPro" id="IPR003841">
    <property type="entry name" value="Na/Pi_transpt"/>
</dbReference>
<evidence type="ECO:0000256" key="1">
    <source>
        <dbReference type="ARBA" id="ARBA00004651"/>
    </source>
</evidence>
<dbReference type="SUPFAM" id="SSF109755">
    <property type="entry name" value="PhoU-like"/>
    <property type="match status" value="1"/>
</dbReference>
<evidence type="ECO:0000313" key="8">
    <source>
        <dbReference type="EMBL" id="MDX8335801.1"/>
    </source>
</evidence>
<feature type="transmembrane region" description="Helical" evidence="6">
    <location>
        <begin position="287"/>
        <end position="307"/>
    </location>
</feature>
<feature type="transmembrane region" description="Helical" evidence="6">
    <location>
        <begin position="183"/>
        <end position="206"/>
    </location>
</feature>
<reference evidence="9" key="1">
    <citation type="submission" date="2023-07" db="EMBL/GenBank/DDBJ databases">
        <authorList>
            <person name="Colorado M.A."/>
            <person name="Villamil L.M."/>
            <person name="Melo J.F."/>
            <person name="Rodriguez J.A."/>
            <person name="Ruiz R.Y."/>
        </authorList>
    </citation>
    <scope>NUCLEOTIDE SEQUENCE [LARGE SCALE GENOMIC DNA]</scope>
    <source>
        <strain evidence="9">C33</strain>
    </source>
</reference>
<evidence type="ECO:0000256" key="6">
    <source>
        <dbReference type="SAM" id="Phobius"/>
    </source>
</evidence>
<keyword evidence="5 6" id="KW-0472">Membrane</keyword>
<evidence type="ECO:0000256" key="5">
    <source>
        <dbReference type="ARBA" id="ARBA00023136"/>
    </source>
</evidence>
<dbReference type="Gene3D" id="1.20.58.220">
    <property type="entry name" value="Phosphate transport system protein phou homolog 2, domain 2"/>
    <property type="match status" value="1"/>
</dbReference>
<keyword evidence="4 6" id="KW-1133">Transmembrane helix</keyword>
<feature type="transmembrane region" description="Helical" evidence="6">
    <location>
        <begin position="45"/>
        <end position="64"/>
    </location>
</feature>
<feature type="transmembrane region" description="Helical" evidence="6">
    <location>
        <begin position="212"/>
        <end position="233"/>
    </location>
</feature>
<feature type="domain" description="PhoU" evidence="7">
    <location>
        <begin position="454"/>
        <end position="537"/>
    </location>
</feature>
<feature type="transmembrane region" description="Helical" evidence="6">
    <location>
        <begin position="245"/>
        <end position="267"/>
    </location>
</feature>
<evidence type="ECO:0000259" key="7">
    <source>
        <dbReference type="Pfam" id="PF01895"/>
    </source>
</evidence>
<evidence type="ECO:0000256" key="4">
    <source>
        <dbReference type="ARBA" id="ARBA00022989"/>
    </source>
</evidence>
<dbReference type="EMBL" id="JAVIKH010000004">
    <property type="protein sequence ID" value="MDX8335801.1"/>
    <property type="molecule type" value="Genomic_DNA"/>
</dbReference>
<accession>A0ABU4W8E9</accession>
<comment type="caution">
    <text evidence="8">The sequence shown here is derived from an EMBL/GenBank/DDBJ whole genome shotgun (WGS) entry which is preliminary data.</text>
</comment>
<gene>
    <name evidence="8" type="ORF">RFV38_04715</name>
</gene>
<protein>
    <submittedName>
        <fullName evidence="8">Na/Pi cotransporter family protein</fullName>
    </submittedName>
</protein>
<evidence type="ECO:0000313" key="9">
    <source>
        <dbReference type="Proteomes" id="UP001279681"/>
    </source>
</evidence>
<sequence>MYLDIFFKVLGGLGLFLYGMENMSKGMQKMAGERLKKILAMLTTNRFMAIGMGVFVTALVQSSSVSTVMTIGFVNASLLTLKQALGVILGANIGTTITGWILVLKIGKYGLPMAGAAAISTMFFTSEKAKTRAMAIMGLGLIFFGLELMSDGLKPLRSMPEFVSLFHAFTADTYFGVLKAAAVGALLTAVVQSSSATLGITITLAVQGLIDYPTAVALVLGENVGTTITALLASLNATSNAKRAAYAHTIINIAGVLWATTIFRFYLGFLDNLLDPANNLTAAIATAHTMFNVINVCLFIPFTGYLADFLCKVVKADSPVAKERVTHLDILMADTPSVVVEQTQKEILTMGTHIKEIFSKLDTVLSGKEKIDNQVGKIEKLEDTLDLFQKEISDVNFHILNGTLDNANTEDTRENLQTCDEYETVSDYLLRIAKTIKKMEDNGIQLGEHKRTTLNKLHANVEDLFNDINRAYELRDKNLFVATIKRCNSIKEEYKRARAEHLEHVSENVMPAMLSTGYMDILNNYRRIKDHLYNVVEVFAKIN</sequence>
<organism evidence="8 9">
    <name type="scientific">Candidatus Cetobacterium colombiensis</name>
    <dbReference type="NCBI Taxonomy" id="3073100"/>
    <lineage>
        <taxon>Bacteria</taxon>
        <taxon>Fusobacteriati</taxon>
        <taxon>Fusobacteriota</taxon>
        <taxon>Fusobacteriia</taxon>
        <taxon>Fusobacteriales</taxon>
        <taxon>Fusobacteriaceae</taxon>
        <taxon>Cetobacterium</taxon>
    </lineage>
</organism>
<evidence type="ECO:0000256" key="2">
    <source>
        <dbReference type="ARBA" id="ARBA00022475"/>
    </source>
</evidence>
<comment type="subcellular location">
    <subcellularLocation>
        <location evidence="1">Cell membrane</location>
        <topology evidence="1">Multi-pass membrane protein</topology>
    </subcellularLocation>
</comment>
<dbReference type="InterPro" id="IPR038078">
    <property type="entry name" value="PhoU-like_sf"/>
</dbReference>
<keyword evidence="2" id="KW-1003">Cell membrane</keyword>
<dbReference type="PANTHER" id="PTHR10010">
    <property type="entry name" value="SOLUTE CARRIER FAMILY 34 SODIUM PHOSPHATE , MEMBER 2-RELATED"/>
    <property type="match status" value="1"/>
</dbReference>
<dbReference type="NCBIfam" id="NF037997">
    <property type="entry name" value="Na_Pi_symport"/>
    <property type="match status" value="1"/>
</dbReference>
<dbReference type="Proteomes" id="UP001279681">
    <property type="component" value="Unassembled WGS sequence"/>
</dbReference>
<name>A0ABU4W8E9_9FUSO</name>